<accession>A0A2P8DK33</accession>
<dbReference type="GO" id="GO:0000976">
    <property type="term" value="F:transcription cis-regulatory region binding"/>
    <property type="evidence" value="ECO:0007669"/>
    <property type="project" value="TreeGrafter"/>
</dbReference>
<dbReference type="PANTHER" id="PTHR48111:SF16">
    <property type="entry name" value="TRANSCRIPTIONAL REGULATORY PROTEIN GLNR"/>
    <property type="match status" value="1"/>
</dbReference>
<keyword evidence="2" id="KW-0902">Two-component regulatory system</keyword>
<keyword evidence="5" id="KW-0010">Activator</keyword>
<dbReference type="FunFam" id="3.40.50.2300:FF:000058">
    <property type="entry name" value="Two-component system response regulator"/>
    <property type="match status" value="1"/>
</dbReference>
<dbReference type="OrthoDB" id="8927943at2"/>
<evidence type="ECO:0000256" key="7">
    <source>
        <dbReference type="PROSITE-ProRule" id="PRU01091"/>
    </source>
</evidence>
<feature type="domain" description="OmpR/PhoB-type" evidence="9">
    <location>
        <begin position="124"/>
        <end position="221"/>
    </location>
</feature>
<keyword evidence="1" id="KW-0597">Phosphoprotein</keyword>
<dbReference type="InterPro" id="IPR039420">
    <property type="entry name" value="WalR-like"/>
</dbReference>
<gene>
    <name evidence="10" type="ORF">CLV30_12251</name>
</gene>
<dbReference type="InterPro" id="IPR016032">
    <property type="entry name" value="Sig_transdc_resp-reg_C-effctor"/>
</dbReference>
<keyword evidence="11" id="KW-1185">Reference proteome</keyword>
<dbReference type="GO" id="GO:0006355">
    <property type="term" value="P:regulation of DNA-templated transcription"/>
    <property type="evidence" value="ECO:0007669"/>
    <property type="project" value="InterPro"/>
</dbReference>
<dbReference type="PANTHER" id="PTHR48111">
    <property type="entry name" value="REGULATOR OF RPOS"/>
    <property type="match status" value="1"/>
</dbReference>
<keyword evidence="4 7" id="KW-0238">DNA-binding</keyword>
<evidence type="ECO:0000256" key="4">
    <source>
        <dbReference type="ARBA" id="ARBA00023125"/>
    </source>
</evidence>
<evidence type="ECO:0000256" key="5">
    <source>
        <dbReference type="ARBA" id="ARBA00023159"/>
    </source>
</evidence>
<name>A0A2P8DK33_9ACTN</name>
<keyword evidence="6" id="KW-0804">Transcription</keyword>
<feature type="compositionally biased region" description="Polar residues" evidence="8">
    <location>
        <begin position="223"/>
        <end position="234"/>
    </location>
</feature>
<dbReference type="AlphaFoldDB" id="A0A2P8DK33"/>
<evidence type="ECO:0000256" key="1">
    <source>
        <dbReference type="ARBA" id="ARBA00022553"/>
    </source>
</evidence>
<feature type="region of interest" description="Disordered" evidence="8">
    <location>
        <begin position="220"/>
        <end position="259"/>
    </location>
</feature>
<dbReference type="InterPro" id="IPR001867">
    <property type="entry name" value="OmpR/PhoB-type_DNA-bd"/>
</dbReference>
<dbReference type="EMBL" id="PYGE01000022">
    <property type="protein sequence ID" value="PSK97559.1"/>
    <property type="molecule type" value="Genomic_DNA"/>
</dbReference>
<evidence type="ECO:0000313" key="10">
    <source>
        <dbReference type="EMBL" id="PSK97559.1"/>
    </source>
</evidence>
<dbReference type="Proteomes" id="UP000243528">
    <property type="component" value="Unassembled WGS sequence"/>
</dbReference>
<dbReference type="Pfam" id="PF21695">
    <property type="entry name" value="GlnR_1st"/>
    <property type="match status" value="1"/>
</dbReference>
<dbReference type="InterPro" id="IPR036388">
    <property type="entry name" value="WH-like_DNA-bd_sf"/>
</dbReference>
<dbReference type="GO" id="GO:0032993">
    <property type="term" value="C:protein-DNA complex"/>
    <property type="evidence" value="ECO:0007669"/>
    <property type="project" value="TreeGrafter"/>
</dbReference>
<feature type="DNA-binding region" description="OmpR/PhoB-type" evidence="7">
    <location>
        <begin position="124"/>
        <end position="221"/>
    </location>
</feature>
<dbReference type="GO" id="GO:0005829">
    <property type="term" value="C:cytosol"/>
    <property type="evidence" value="ECO:0007669"/>
    <property type="project" value="TreeGrafter"/>
</dbReference>
<evidence type="ECO:0000256" key="3">
    <source>
        <dbReference type="ARBA" id="ARBA00023015"/>
    </source>
</evidence>
<evidence type="ECO:0000256" key="2">
    <source>
        <dbReference type="ARBA" id="ARBA00023012"/>
    </source>
</evidence>
<dbReference type="Gene3D" id="1.10.10.10">
    <property type="entry name" value="Winged helix-like DNA-binding domain superfamily/Winged helix DNA-binding domain"/>
    <property type="match status" value="1"/>
</dbReference>
<keyword evidence="3" id="KW-0805">Transcription regulation</keyword>
<sequence>MASIVLLTNSLQPSTEVLPALGFLLHDVRVLPAEASALVDAPTGDVVVVDARRDLTQARGLTRLIRTTGVDVPLMTVVTEGGLAAINAEWGVDDVLLDSAGPAEVEARLRLAQGRLASSGDEAPDEIRSGDLVIDEATYTAKVARRTLDLTYKEFELLKFLAQHPGRVFTRAQLLQEVWGYDYFGGTRTVDVHVRRLRAKLGADHEALIGTVRNVGYRFVPPQSRSSRAQSTEVTPPDEDPPSTGRSAPADTEPASASE</sequence>
<dbReference type="InterPro" id="IPR049170">
    <property type="entry name" value="GlnR_N"/>
</dbReference>
<evidence type="ECO:0000259" key="9">
    <source>
        <dbReference type="PROSITE" id="PS51755"/>
    </source>
</evidence>
<dbReference type="RefSeq" id="WP_106539384.1">
    <property type="nucleotide sequence ID" value="NZ_ML142904.1"/>
</dbReference>
<dbReference type="CDD" id="cd00383">
    <property type="entry name" value="trans_reg_C"/>
    <property type="match status" value="1"/>
</dbReference>
<organism evidence="10 11">
    <name type="scientific">Haloactinopolyspora alba</name>
    <dbReference type="NCBI Taxonomy" id="648780"/>
    <lineage>
        <taxon>Bacteria</taxon>
        <taxon>Bacillati</taxon>
        <taxon>Actinomycetota</taxon>
        <taxon>Actinomycetes</taxon>
        <taxon>Jiangellales</taxon>
        <taxon>Jiangellaceae</taxon>
        <taxon>Haloactinopolyspora</taxon>
    </lineage>
</organism>
<dbReference type="GO" id="GO:0000156">
    <property type="term" value="F:phosphorelay response regulator activity"/>
    <property type="evidence" value="ECO:0007669"/>
    <property type="project" value="TreeGrafter"/>
</dbReference>
<dbReference type="FunFam" id="1.10.10.10:FF:000216">
    <property type="entry name" value="DNA-binding response regulator"/>
    <property type="match status" value="1"/>
</dbReference>
<dbReference type="Gene3D" id="3.40.50.2300">
    <property type="match status" value="1"/>
</dbReference>
<dbReference type="Pfam" id="PF00486">
    <property type="entry name" value="Trans_reg_C"/>
    <property type="match status" value="1"/>
</dbReference>
<dbReference type="SMART" id="SM00862">
    <property type="entry name" value="Trans_reg_C"/>
    <property type="match status" value="1"/>
</dbReference>
<comment type="caution">
    <text evidence="10">The sequence shown here is derived from an EMBL/GenBank/DDBJ whole genome shotgun (WGS) entry which is preliminary data.</text>
</comment>
<evidence type="ECO:0000256" key="6">
    <source>
        <dbReference type="ARBA" id="ARBA00023163"/>
    </source>
</evidence>
<reference evidence="10 11" key="1">
    <citation type="submission" date="2018-03" db="EMBL/GenBank/DDBJ databases">
        <title>Genomic Encyclopedia of Archaeal and Bacterial Type Strains, Phase II (KMG-II): from individual species to whole genera.</title>
        <authorList>
            <person name="Goeker M."/>
        </authorList>
    </citation>
    <scope>NUCLEOTIDE SEQUENCE [LARGE SCALE GENOMIC DNA]</scope>
    <source>
        <strain evidence="10 11">DSM 45211</strain>
    </source>
</reference>
<protein>
    <submittedName>
        <fullName evidence="10">DNA-binding response OmpR family regulator</fullName>
    </submittedName>
</protein>
<dbReference type="SUPFAM" id="SSF46894">
    <property type="entry name" value="C-terminal effector domain of the bipartite response regulators"/>
    <property type="match status" value="1"/>
</dbReference>
<proteinExistence type="predicted"/>
<evidence type="ECO:0000256" key="8">
    <source>
        <dbReference type="SAM" id="MobiDB-lite"/>
    </source>
</evidence>
<dbReference type="PROSITE" id="PS51755">
    <property type="entry name" value="OMPR_PHOB"/>
    <property type="match status" value="1"/>
</dbReference>
<evidence type="ECO:0000313" key="11">
    <source>
        <dbReference type="Proteomes" id="UP000243528"/>
    </source>
</evidence>